<reference evidence="3" key="2">
    <citation type="submission" date="2023-01" db="EMBL/GenBank/DDBJ databases">
        <authorList>
            <person name="Sun Q."/>
            <person name="Evtushenko L."/>
        </authorList>
    </citation>
    <scope>NUCLEOTIDE SEQUENCE</scope>
    <source>
        <strain evidence="3">VKM Ac-1246</strain>
    </source>
</reference>
<keyword evidence="4" id="KW-1185">Reference proteome</keyword>
<feature type="compositionally biased region" description="Basic residues" evidence="1">
    <location>
        <begin position="167"/>
        <end position="178"/>
    </location>
</feature>
<comment type="caution">
    <text evidence="3">The sequence shown here is derived from an EMBL/GenBank/DDBJ whole genome shotgun (WGS) entry which is preliminary data.</text>
</comment>
<keyword evidence="2" id="KW-0812">Transmembrane</keyword>
<feature type="transmembrane region" description="Helical" evidence="2">
    <location>
        <begin position="78"/>
        <end position="101"/>
    </location>
</feature>
<feature type="transmembrane region" description="Helical" evidence="2">
    <location>
        <begin position="41"/>
        <end position="66"/>
    </location>
</feature>
<sequence>MIGDRLSSRRPTTNLRVMRVLAASLSVAVLAGCLERLHANVGYWGVFVFWAVAGIVAVAWPVAFLVAGFGATPRQRRAVFVTPAVLTVSSPGLLLVGWGLVMVLNPEYAIGWYIPARSGGSEIDTAADAAGTGRFMVAAGALLSIGIMVSLGRMASHVGEPEESQPKKSKQKKSKRKKSQPEDEALSLRDQLSTAALALWVCGALFWLVAFGIGLIAMIQYDGVRAELAACAHASASCATDVWVANELPWILAVASGIALLPLIAAIVARRSLSRIVAGWDDLPPALMLATGWLYQAGSVVALASGVLYARWSQATCIGGGSLRRCGVETPWFSFTDEWLHWVIVWALVAYAVLAYLIVFPLLAIAESERSARETGATGAARRHVLIYLVSLAIVIGLAGSAVGWWQRASTPGATSGTWEEYAAENMSPSAHPHLEKAELEVPHGRDRGIPVVANIVLGGDEPEMPSAEVAALVKSACSYRSARWRAGMPQTWVRLAYGTDSDRSRFVQLDCEAGHLQAVTDLLAWMEKNPADGTAVEVVLRSRDDGVLETELYLPDRSATSFRKALTYLCALPATTDVQRSGTISDIAADNSIGDVGCGDPDAEVAAWRDLV</sequence>
<feature type="transmembrane region" description="Helical" evidence="2">
    <location>
        <begin position="339"/>
        <end position="364"/>
    </location>
</feature>
<name>A0ABQ5SWD8_9ACTN</name>
<protein>
    <submittedName>
        <fullName evidence="3">Uncharacterized protein</fullName>
    </submittedName>
</protein>
<reference evidence="3" key="1">
    <citation type="journal article" date="2014" name="Int. J. Syst. Evol. Microbiol.">
        <title>Complete genome of a new Firmicutes species belonging to the dominant human colonic microbiota ('Ruminococcus bicirculans') reveals two chromosomes and a selective capacity to utilize plant glucans.</title>
        <authorList>
            <consortium name="NISC Comparative Sequencing Program"/>
            <person name="Wegmann U."/>
            <person name="Louis P."/>
            <person name="Goesmann A."/>
            <person name="Henrissat B."/>
            <person name="Duncan S.H."/>
            <person name="Flint H.J."/>
        </authorList>
    </citation>
    <scope>NUCLEOTIDE SEQUENCE</scope>
    <source>
        <strain evidence="3">VKM Ac-1246</strain>
    </source>
</reference>
<keyword evidence="2" id="KW-1133">Transmembrane helix</keyword>
<feature type="transmembrane region" description="Helical" evidence="2">
    <location>
        <begin position="290"/>
        <end position="312"/>
    </location>
</feature>
<accession>A0ABQ5SWD8</accession>
<feature type="transmembrane region" description="Helical" evidence="2">
    <location>
        <begin position="135"/>
        <end position="155"/>
    </location>
</feature>
<feature type="transmembrane region" description="Helical" evidence="2">
    <location>
        <begin position="250"/>
        <end position="269"/>
    </location>
</feature>
<dbReference type="PROSITE" id="PS51257">
    <property type="entry name" value="PROKAR_LIPOPROTEIN"/>
    <property type="match status" value="1"/>
</dbReference>
<proteinExistence type="predicted"/>
<dbReference type="Proteomes" id="UP001142292">
    <property type="component" value="Unassembled WGS sequence"/>
</dbReference>
<organism evidence="3 4">
    <name type="scientific">Nocardioides luteus</name>
    <dbReference type="NCBI Taxonomy" id="1844"/>
    <lineage>
        <taxon>Bacteria</taxon>
        <taxon>Bacillati</taxon>
        <taxon>Actinomycetota</taxon>
        <taxon>Actinomycetes</taxon>
        <taxon>Propionibacteriales</taxon>
        <taxon>Nocardioidaceae</taxon>
        <taxon>Nocardioides</taxon>
    </lineage>
</organism>
<gene>
    <name evidence="3" type="ORF">GCM10017579_25080</name>
</gene>
<dbReference type="EMBL" id="BSEL01000005">
    <property type="protein sequence ID" value="GLJ68472.1"/>
    <property type="molecule type" value="Genomic_DNA"/>
</dbReference>
<evidence type="ECO:0000256" key="1">
    <source>
        <dbReference type="SAM" id="MobiDB-lite"/>
    </source>
</evidence>
<evidence type="ECO:0000313" key="4">
    <source>
        <dbReference type="Proteomes" id="UP001142292"/>
    </source>
</evidence>
<feature type="transmembrane region" description="Helical" evidence="2">
    <location>
        <begin position="385"/>
        <end position="406"/>
    </location>
</feature>
<evidence type="ECO:0000313" key="3">
    <source>
        <dbReference type="EMBL" id="GLJ68472.1"/>
    </source>
</evidence>
<evidence type="ECO:0000256" key="2">
    <source>
        <dbReference type="SAM" id="Phobius"/>
    </source>
</evidence>
<feature type="region of interest" description="Disordered" evidence="1">
    <location>
        <begin position="157"/>
        <end position="183"/>
    </location>
</feature>
<feature type="transmembrane region" description="Helical" evidence="2">
    <location>
        <begin position="197"/>
        <end position="219"/>
    </location>
</feature>
<keyword evidence="2" id="KW-0472">Membrane</keyword>